<evidence type="ECO:0000313" key="3">
    <source>
        <dbReference type="Proteomes" id="UP000076794"/>
    </source>
</evidence>
<evidence type="ECO:0000256" key="1">
    <source>
        <dbReference type="SAM" id="MobiDB-lite"/>
    </source>
</evidence>
<dbReference type="STRING" id="1300344.I598_2560"/>
<dbReference type="PROSITE" id="PS51257">
    <property type="entry name" value="PROKAR_LIPOPROTEIN"/>
    <property type="match status" value="1"/>
</dbReference>
<dbReference type="Proteomes" id="UP000076794">
    <property type="component" value="Chromosome"/>
</dbReference>
<dbReference type="OrthoDB" id="5150198at2"/>
<keyword evidence="3" id="KW-1185">Reference proteome</keyword>
<dbReference type="KEGG" id="ido:I598_2560"/>
<evidence type="ECO:0000313" key="2">
    <source>
        <dbReference type="EMBL" id="ANC32094.1"/>
    </source>
</evidence>
<accession>A0A161IJB2</accession>
<gene>
    <name evidence="2" type="ORF">I598_2560</name>
</gene>
<proteinExistence type="predicted"/>
<dbReference type="PATRIC" id="fig|1300344.3.peg.2571"/>
<name>A0A161IJB2_9MICO</name>
<dbReference type="AlphaFoldDB" id="A0A161IJB2"/>
<feature type="region of interest" description="Disordered" evidence="1">
    <location>
        <begin position="186"/>
        <end position="219"/>
    </location>
</feature>
<dbReference type="RefSeq" id="WP_068203275.1">
    <property type="nucleotide sequence ID" value="NZ_CP014209.1"/>
</dbReference>
<protein>
    <submittedName>
        <fullName evidence="2">Uncharacterized protein</fullName>
    </submittedName>
</protein>
<reference evidence="2 3" key="1">
    <citation type="submission" date="2016-01" db="EMBL/GenBank/DDBJ databases">
        <title>Complete genome sequence of a soil Actinobacterium, Isoptericola dokdonensis DS-3.</title>
        <authorList>
            <person name="Kwon S.-K."/>
            <person name="Kim J.F."/>
        </authorList>
    </citation>
    <scope>NUCLEOTIDE SEQUENCE [LARGE SCALE GENOMIC DNA]</scope>
    <source>
        <strain evidence="2 3">DS-3</strain>
    </source>
</reference>
<dbReference type="EMBL" id="CP014209">
    <property type="protein sequence ID" value="ANC32094.1"/>
    <property type="molecule type" value="Genomic_DNA"/>
</dbReference>
<organism evidence="2 3">
    <name type="scientific">Isoptericola dokdonensis DS-3</name>
    <dbReference type="NCBI Taxonomy" id="1300344"/>
    <lineage>
        <taxon>Bacteria</taxon>
        <taxon>Bacillati</taxon>
        <taxon>Actinomycetota</taxon>
        <taxon>Actinomycetes</taxon>
        <taxon>Micrococcales</taxon>
        <taxon>Promicromonosporaceae</taxon>
        <taxon>Isoptericola</taxon>
    </lineage>
</organism>
<feature type="compositionally biased region" description="Low complexity" evidence="1">
    <location>
        <begin position="194"/>
        <end position="204"/>
    </location>
</feature>
<sequence>MGPTTRWQVRRGGATVTAAAVALTLTGCAFGTDKIGPDETDEARLAALESAMPVDGDVDLELRDLRGSSVAYVAERPSARVELPWDDLTDEQVDLDDPLADDPPPIFDAGVALRDRLVDAGVTLVTVTCEVDARQGHVTAVKLAGTLPVDVFTAAVSAGVVERGGGVTLHAPFHTEPTDPWELEPLTGETCLDSTAPPASTTTTGPDLGPDPFGSIPGS</sequence>